<name>U6B8P7_9HYPH</name>
<dbReference type="STRING" id="1261131.lam_883"/>
<keyword evidence="1" id="KW-1133">Transmembrane helix</keyword>
<accession>U6B8P7</accession>
<organism evidence="2 3">
    <name type="scientific">Candidatus Liberibacter americanus str. Sao Paulo</name>
    <dbReference type="NCBI Taxonomy" id="1261131"/>
    <lineage>
        <taxon>Bacteria</taxon>
        <taxon>Pseudomonadati</taxon>
        <taxon>Pseudomonadota</taxon>
        <taxon>Alphaproteobacteria</taxon>
        <taxon>Hyphomicrobiales</taxon>
        <taxon>Rhizobiaceae</taxon>
        <taxon>Liberibacter</taxon>
    </lineage>
</organism>
<keyword evidence="1" id="KW-0812">Transmembrane</keyword>
<dbReference type="TCDB" id="1.C.12.3.3">
    <property type="family name" value="the thiol-activated cholesterol-dependent cytolysin (cdc) family"/>
</dbReference>
<dbReference type="PATRIC" id="fig|1261131.3.peg.846"/>
<feature type="transmembrane region" description="Helical" evidence="1">
    <location>
        <begin position="21"/>
        <end position="45"/>
    </location>
</feature>
<dbReference type="eggNOG" id="COG5555">
    <property type="taxonomic scope" value="Bacteria"/>
</dbReference>
<dbReference type="KEGG" id="lar:lam_883"/>
<keyword evidence="1" id="KW-0472">Membrane</keyword>
<dbReference type="EMBL" id="CP006604">
    <property type="protein sequence ID" value="AHA28216.1"/>
    <property type="molecule type" value="Genomic_DNA"/>
</dbReference>
<protein>
    <submittedName>
        <fullName evidence="2">Cytolysin, a secreted calcineurin-like phosphatase</fullName>
    </submittedName>
</protein>
<proteinExistence type="predicted"/>
<reference evidence="2 3" key="1">
    <citation type="journal article" date="2014" name="Mol. Plant Microbe Interact.">
        <title>The complete genome sequence of Candidatus Liberibacter americanus, associated with citrus Huanglongbing.</title>
        <authorList>
            <person name="Wulff N.A."/>
            <person name="Zhang S."/>
            <person name="Setubal J.C."/>
            <person name="Almeida N.F."/>
            <person name="Martins E.C."/>
            <person name="Harakava R."/>
            <person name="Kumar D."/>
            <person name="Rangel L.T."/>
            <person name="Foissac X."/>
            <person name="Bove J."/>
            <person name="Gabriel D.W."/>
        </authorList>
    </citation>
    <scope>NUCLEOTIDE SEQUENCE [LARGE SCALE GENOMIC DNA]</scope>
    <source>
        <strain evidence="2 3">Sao Paulo</strain>
    </source>
</reference>
<dbReference type="HOGENOM" id="CLU_043788_0_0_5"/>
<dbReference type="SUPFAM" id="SSF56300">
    <property type="entry name" value="Metallo-dependent phosphatases"/>
    <property type="match status" value="1"/>
</dbReference>
<gene>
    <name evidence="2" type="ORF">lam_883</name>
</gene>
<evidence type="ECO:0000313" key="3">
    <source>
        <dbReference type="Proteomes" id="UP000017862"/>
    </source>
</evidence>
<dbReference type="InterPro" id="IPR029052">
    <property type="entry name" value="Metallo-depent_PP-like"/>
</dbReference>
<sequence>MFKNKYLNNILYLSKNGNIAILAALLFPFIVMISIMAIDISRYFLCKNYIEMAILKAIEDESSNVCVENSSTVETRILNNIRITLSNSFNSEDINRLLHDTKVKLQFMHKKNNEFDEYILEVNSYYSIETDPVIKAIGFPKMNMKINISQFIRCTNISGILMADINIWRPITAEGFTKQQNRFSEKERHDWEISNKEFISKVKQFSFDKKVYSYILSGNMTDFGEENQTYEFEKTILNGLPDYSSLDNKTIVYPSMGPAEYFFNVDNCKIDDFILFNSGCAFNVVRHFLYNINKIKNDNPNHKINFDSNYEINTVIGLILKHNITKSQAYSWDIGNLHFIQTNHNLFYHTYLVDYLSRVNVNIEPMIEVSEKVCDWLISDIKKAKSENKKIFIITSNLDERYNHIYSYYQDYAFKKLLKDYNVSAIISTSDYTHNGFYGQTPIYYIGHAWKKILFYSK</sequence>
<dbReference type="RefSeq" id="WP_023466381.1">
    <property type="nucleotide sequence ID" value="NC_022793.1"/>
</dbReference>
<dbReference type="AlphaFoldDB" id="U6B8P7"/>
<dbReference type="Proteomes" id="UP000017862">
    <property type="component" value="Chromosome"/>
</dbReference>
<keyword evidence="3" id="KW-1185">Reference proteome</keyword>
<evidence type="ECO:0000313" key="2">
    <source>
        <dbReference type="EMBL" id="AHA28216.1"/>
    </source>
</evidence>
<evidence type="ECO:0000256" key="1">
    <source>
        <dbReference type="SAM" id="Phobius"/>
    </source>
</evidence>